<dbReference type="Pfam" id="PF01740">
    <property type="entry name" value="STAS"/>
    <property type="match status" value="1"/>
</dbReference>
<dbReference type="InterPro" id="IPR002645">
    <property type="entry name" value="STAS_dom"/>
</dbReference>
<accession>A0ABU3G2R2</accession>
<name>A0ABU3G2R2_9GAMM</name>
<evidence type="ECO:0000313" key="3">
    <source>
        <dbReference type="Proteomes" id="UP001249505"/>
    </source>
</evidence>
<dbReference type="InterPro" id="IPR036513">
    <property type="entry name" value="STAS_dom_sf"/>
</dbReference>
<evidence type="ECO:0000259" key="1">
    <source>
        <dbReference type="PROSITE" id="PS50801"/>
    </source>
</evidence>
<comment type="caution">
    <text evidence="2">The sequence shown here is derived from an EMBL/GenBank/DDBJ whole genome shotgun (WGS) entry which is preliminary data.</text>
</comment>
<dbReference type="EMBL" id="JAUOES010000010">
    <property type="protein sequence ID" value="MDT3280857.1"/>
    <property type="molecule type" value="Genomic_DNA"/>
</dbReference>
<dbReference type="CDD" id="cd07043">
    <property type="entry name" value="STAS_anti-anti-sigma_factors"/>
    <property type="match status" value="1"/>
</dbReference>
<evidence type="ECO:0000313" key="2">
    <source>
        <dbReference type="EMBL" id="MDT3280857.1"/>
    </source>
</evidence>
<keyword evidence="3" id="KW-1185">Reference proteome</keyword>
<dbReference type="SUPFAM" id="SSF52091">
    <property type="entry name" value="SpoIIaa-like"/>
    <property type="match status" value="1"/>
</dbReference>
<proteinExistence type="predicted"/>
<dbReference type="PROSITE" id="PS50801">
    <property type="entry name" value="STAS"/>
    <property type="match status" value="1"/>
</dbReference>
<dbReference type="Gene3D" id="3.30.750.24">
    <property type="entry name" value="STAS domain"/>
    <property type="match status" value="1"/>
</dbReference>
<dbReference type="RefSeq" id="WP_011846801.1">
    <property type="nucleotide sequence ID" value="NZ_JAUOES010000010.1"/>
</dbReference>
<feature type="domain" description="STAS" evidence="1">
    <location>
        <begin position="1"/>
        <end position="96"/>
    </location>
</feature>
<gene>
    <name evidence="2" type="ORF">Q4Q50_11215</name>
</gene>
<sequence>MSNIQTIPLPERFDFYYHKTFTYSYQSIIKLEGINHIILDFSRVLYLDSSALGMMVLLHRKAQELHISTSIKGAHGQAEEILNIANMQKLYIIENC</sequence>
<organism evidence="2 3">
    <name type="scientific">Shewanella scandinavica</name>
    <dbReference type="NCBI Taxonomy" id="3063538"/>
    <lineage>
        <taxon>Bacteria</taxon>
        <taxon>Pseudomonadati</taxon>
        <taxon>Pseudomonadota</taxon>
        <taxon>Gammaproteobacteria</taxon>
        <taxon>Alteromonadales</taxon>
        <taxon>Shewanellaceae</taxon>
        <taxon>Shewanella</taxon>
    </lineage>
</organism>
<reference evidence="2 3" key="1">
    <citation type="submission" date="2023-07" db="EMBL/GenBank/DDBJ databases">
        <title>Novel Shewanella species isolated from Baltic Sea sediments.</title>
        <authorList>
            <person name="Martin-Rodriguez A.J."/>
        </authorList>
    </citation>
    <scope>NUCLEOTIDE SEQUENCE [LARGE SCALE GENOMIC DNA]</scope>
    <source>
        <strain evidence="2 3">SP2S1-2</strain>
    </source>
</reference>
<dbReference type="Proteomes" id="UP001249505">
    <property type="component" value="Unassembled WGS sequence"/>
</dbReference>
<protein>
    <submittedName>
        <fullName evidence="2">STAS domain-containing protein</fullName>
    </submittedName>
</protein>